<feature type="compositionally biased region" description="Basic residues" evidence="1">
    <location>
        <begin position="132"/>
        <end position="141"/>
    </location>
</feature>
<feature type="compositionally biased region" description="Low complexity" evidence="1">
    <location>
        <begin position="1"/>
        <end position="13"/>
    </location>
</feature>
<evidence type="ECO:0000313" key="3">
    <source>
        <dbReference type="Proteomes" id="UP000324091"/>
    </source>
</evidence>
<proteinExistence type="predicted"/>
<evidence type="ECO:0000256" key="1">
    <source>
        <dbReference type="SAM" id="MobiDB-lite"/>
    </source>
</evidence>
<sequence>KGSSSISSDISSSTDHTPTRAPKNVATSEASQTSFSQTIHHPPPRTSCMCQEYESYVPPNVSLSRGYASTPSEPPGFALARPGLGVPLECDPGLYRSGTNGALRRSVSASQLQRASWIPQPAAADVTDPCGRRFRQSRRSLRSGPSAFYDGSGRTGNGGNEEHADFLSDGPNKL</sequence>
<gene>
    <name evidence="2" type="ORF">D4764_17G0002420</name>
</gene>
<feature type="non-terminal residue" evidence="2">
    <location>
        <position position="1"/>
    </location>
</feature>
<keyword evidence="3" id="KW-1185">Reference proteome</keyword>
<comment type="caution">
    <text evidence="2">The sequence shown here is derived from an EMBL/GenBank/DDBJ whole genome shotgun (WGS) entry which is preliminary data.</text>
</comment>
<protein>
    <submittedName>
        <fullName evidence="2">F-box/LRR-repeat protein 7</fullName>
    </submittedName>
</protein>
<reference evidence="2 3" key="1">
    <citation type="submission" date="2019-04" db="EMBL/GenBank/DDBJ databases">
        <title>Chromosome genome assembly for Takifugu flavidus.</title>
        <authorList>
            <person name="Xiao S."/>
        </authorList>
    </citation>
    <scope>NUCLEOTIDE SEQUENCE [LARGE SCALE GENOMIC DNA]</scope>
    <source>
        <strain evidence="2">HTHZ2018</strain>
        <tissue evidence="2">Muscle</tissue>
    </source>
</reference>
<feature type="region of interest" description="Disordered" evidence="1">
    <location>
        <begin position="123"/>
        <end position="174"/>
    </location>
</feature>
<feature type="compositionally biased region" description="Polar residues" evidence="1">
    <location>
        <begin position="25"/>
        <end position="39"/>
    </location>
</feature>
<dbReference type="AlphaFoldDB" id="A0A5C6NVU2"/>
<accession>A0A5C6NVU2</accession>
<evidence type="ECO:0000313" key="2">
    <source>
        <dbReference type="EMBL" id="TWW70759.1"/>
    </source>
</evidence>
<name>A0A5C6NVU2_9TELE</name>
<dbReference type="EMBL" id="RHFK02000009">
    <property type="protein sequence ID" value="TWW70759.1"/>
    <property type="molecule type" value="Genomic_DNA"/>
</dbReference>
<dbReference type="Proteomes" id="UP000324091">
    <property type="component" value="Chromosome 17"/>
</dbReference>
<organism evidence="2 3">
    <name type="scientific">Takifugu flavidus</name>
    <name type="common">sansaifugu</name>
    <dbReference type="NCBI Taxonomy" id="433684"/>
    <lineage>
        <taxon>Eukaryota</taxon>
        <taxon>Metazoa</taxon>
        <taxon>Chordata</taxon>
        <taxon>Craniata</taxon>
        <taxon>Vertebrata</taxon>
        <taxon>Euteleostomi</taxon>
        <taxon>Actinopterygii</taxon>
        <taxon>Neopterygii</taxon>
        <taxon>Teleostei</taxon>
        <taxon>Neoteleostei</taxon>
        <taxon>Acanthomorphata</taxon>
        <taxon>Eupercaria</taxon>
        <taxon>Tetraodontiformes</taxon>
        <taxon>Tetradontoidea</taxon>
        <taxon>Tetraodontidae</taxon>
        <taxon>Takifugu</taxon>
    </lineage>
</organism>
<feature type="region of interest" description="Disordered" evidence="1">
    <location>
        <begin position="1"/>
        <end position="46"/>
    </location>
</feature>